<evidence type="ECO:0000256" key="1">
    <source>
        <dbReference type="ARBA" id="ARBA00006354"/>
    </source>
</evidence>
<dbReference type="InterPro" id="IPR014721">
    <property type="entry name" value="Ribsml_uS5_D2-typ_fold_subgr"/>
</dbReference>
<dbReference type="CDD" id="cd00009">
    <property type="entry name" value="AAA"/>
    <property type="match status" value="1"/>
</dbReference>
<dbReference type="InterPro" id="IPR000523">
    <property type="entry name" value="Mg_chelatse_chII-like_cat_dom"/>
</dbReference>
<dbReference type="PANTHER" id="PTHR32039">
    <property type="entry name" value="MAGNESIUM-CHELATASE SUBUNIT CHLI"/>
    <property type="match status" value="1"/>
</dbReference>
<sequence>MSALSKVHSVAITGVDGAVVEIEGCIGPGLPAVHLVGLPDTVLKESRDRIRAAIVNIGIRFPDTRVTVALSPATLPKVGSVYDLPLAIAILLAAERVSVGRIDGAVLLGELALDGRVRAVRGVLPAVLAAKESGFTRAVVPLANLDEAGLVDGIEVLGAAHLSEVVAWLAGEGRLAEPGPLVAEDCDPTVADLADVVGQPEAKYALEVAAAGAHHIMMTGPPGIGKTMLASRLPGIMPALGRREALEVSAIHSIAGNLRPDRPLITVPPFVAPHQTSSVSALVGGGSGLARPGAVSLAHRGVLFLDECAEMGPRSLEALRTPLEEGQIRLARRDGVVKYPSRFLLVMAANPCPCAPARNEDCTCTATVRRRYLGRLSGPLLDRVDLWVRMEPPGTGALHEDGVAEESSVSVRDRVHRAREAAADRWGAEGWLTNSEVPGVVLRRRFRLSAKALRPLELYLRGGKITARGADRCLRLSWTLADLLGLDKPGEPEVVQALQFRDKE</sequence>
<comment type="similarity">
    <text evidence="1">Belongs to the Mg-chelatase subunits D/I family. ComM subfamily.</text>
</comment>
<dbReference type="SMART" id="SM00382">
    <property type="entry name" value="AAA"/>
    <property type="match status" value="1"/>
</dbReference>
<name>A0A1H4RMR5_TSUTY</name>
<feature type="domain" description="AAA+ ATPase" evidence="2">
    <location>
        <begin position="212"/>
        <end position="391"/>
    </location>
</feature>
<reference evidence="4" key="1">
    <citation type="submission" date="2016-10" db="EMBL/GenBank/DDBJ databases">
        <authorList>
            <person name="Varghese N."/>
            <person name="Submissions S."/>
        </authorList>
    </citation>
    <scope>NUCLEOTIDE SEQUENCE [LARGE SCALE GENOMIC DNA]</scope>
    <source>
        <strain evidence="4">DSM 44234</strain>
    </source>
</reference>
<dbReference type="SUPFAM" id="SSF52540">
    <property type="entry name" value="P-loop containing nucleoside triphosphate hydrolases"/>
    <property type="match status" value="1"/>
</dbReference>
<dbReference type="InterPro" id="IPR025158">
    <property type="entry name" value="Mg_chelat-rel_C"/>
</dbReference>
<dbReference type="InterPro" id="IPR003593">
    <property type="entry name" value="AAA+_ATPase"/>
</dbReference>
<organism evidence="3 4">
    <name type="scientific">Tsukamurella tyrosinosolvens</name>
    <dbReference type="NCBI Taxonomy" id="57704"/>
    <lineage>
        <taxon>Bacteria</taxon>
        <taxon>Bacillati</taxon>
        <taxon>Actinomycetota</taxon>
        <taxon>Actinomycetes</taxon>
        <taxon>Mycobacteriales</taxon>
        <taxon>Tsukamurellaceae</taxon>
        <taxon>Tsukamurella</taxon>
    </lineage>
</organism>
<dbReference type="Gene3D" id="3.30.230.10">
    <property type="match status" value="1"/>
</dbReference>
<dbReference type="Pfam" id="PF13541">
    <property type="entry name" value="ChlI"/>
    <property type="match status" value="1"/>
</dbReference>
<dbReference type="EMBL" id="FNSA01000003">
    <property type="protein sequence ID" value="SEC33149.1"/>
    <property type="molecule type" value="Genomic_DNA"/>
</dbReference>
<dbReference type="SUPFAM" id="SSF54211">
    <property type="entry name" value="Ribosomal protein S5 domain 2-like"/>
    <property type="match status" value="1"/>
</dbReference>
<dbReference type="STRING" id="57704.SAMN04489793_2034"/>
<dbReference type="AlphaFoldDB" id="A0A1H4RMR5"/>
<dbReference type="GO" id="GO:0005524">
    <property type="term" value="F:ATP binding"/>
    <property type="evidence" value="ECO:0007669"/>
    <property type="project" value="InterPro"/>
</dbReference>
<dbReference type="InterPro" id="IPR004482">
    <property type="entry name" value="Mg_chelat-rel"/>
</dbReference>
<dbReference type="Proteomes" id="UP000182241">
    <property type="component" value="Unassembled WGS sequence"/>
</dbReference>
<evidence type="ECO:0000313" key="4">
    <source>
        <dbReference type="Proteomes" id="UP000182241"/>
    </source>
</evidence>
<dbReference type="RefSeq" id="WP_068742254.1">
    <property type="nucleotide sequence ID" value="NZ_CBDRGN010000001.1"/>
</dbReference>
<dbReference type="Pfam" id="PF01078">
    <property type="entry name" value="Mg_chelatase"/>
    <property type="match status" value="1"/>
</dbReference>
<dbReference type="PANTHER" id="PTHR32039:SF7">
    <property type="entry name" value="COMPETENCE PROTEIN COMM"/>
    <property type="match status" value="1"/>
</dbReference>
<gene>
    <name evidence="3" type="ORF">SAMN04489793_2034</name>
</gene>
<dbReference type="InterPro" id="IPR027417">
    <property type="entry name" value="P-loop_NTPase"/>
</dbReference>
<accession>A0A1H4RMR5</accession>
<evidence type="ECO:0000259" key="2">
    <source>
        <dbReference type="SMART" id="SM00382"/>
    </source>
</evidence>
<proteinExistence type="inferred from homology"/>
<keyword evidence="4" id="KW-1185">Reference proteome</keyword>
<dbReference type="Pfam" id="PF13335">
    <property type="entry name" value="Mg_chelatase_C"/>
    <property type="match status" value="1"/>
</dbReference>
<dbReference type="InterPro" id="IPR020568">
    <property type="entry name" value="Ribosomal_Su5_D2-typ_SF"/>
</dbReference>
<dbReference type="InterPro" id="IPR045006">
    <property type="entry name" value="CHLI-like"/>
</dbReference>
<dbReference type="Gene3D" id="3.40.50.300">
    <property type="entry name" value="P-loop containing nucleotide triphosphate hydrolases"/>
    <property type="match status" value="1"/>
</dbReference>
<dbReference type="OrthoDB" id="9813147at2"/>
<protein>
    <submittedName>
        <fullName evidence="3">Magnesium chelatase family protein</fullName>
    </submittedName>
</protein>
<dbReference type="NCBIfam" id="TIGR00368">
    <property type="entry name" value="YifB family Mg chelatase-like AAA ATPase"/>
    <property type="match status" value="1"/>
</dbReference>
<evidence type="ECO:0000313" key="3">
    <source>
        <dbReference type="EMBL" id="SEC33149.1"/>
    </source>
</evidence>